<keyword evidence="4" id="KW-1185">Reference proteome</keyword>
<gene>
    <name evidence="3" type="ORF">NM686_017265</name>
</gene>
<organism evidence="3 4">
    <name type="scientific">Methylomonas rapida</name>
    <dbReference type="NCBI Taxonomy" id="2963939"/>
    <lineage>
        <taxon>Bacteria</taxon>
        <taxon>Pseudomonadati</taxon>
        <taxon>Pseudomonadota</taxon>
        <taxon>Gammaproteobacteria</taxon>
        <taxon>Methylococcales</taxon>
        <taxon>Methylococcaceae</taxon>
        <taxon>Methylomonas</taxon>
    </lineage>
</organism>
<feature type="coiled-coil region" evidence="1">
    <location>
        <begin position="108"/>
        <end position="202"/>
    </location>
</feature>
<evidence type="ECO:0000313" key="3">
    <source>
        <dbReference type="EMBL" id="WAR44104.1"/>
    </source>
</evidence>
<reference evidence="3" key="1">
    <citation type="submission" date="2022-11" db="EMBL/GenBank/DDBJ databases">
        <title>Methylomonas rapida sp. nov., Carotenoid-Producing Obligate Methanotrophs with High Growth Characteristics and Biotechnological Potential.</title>
        <authorList>
            <person name="Tikhonova E.N."/>
            <person name="Suleimanov R.Z."/>
            <person name="Miroshnikov K."/>
            <person name="Oshkin I.Y."/>
            <person name="Belova S.E."/>
            <person name="Danilova O.V."/>
            <person name="Ashikhmin A."/>
            <person name="Konopkin A."/>
            <person name="But S.Y."/>
            <person name="Khmelenina V.N."/>
            <person name="Kuznetsov N."/>
            <person name="Pimenov N.V."/>
            <person name="Dedysh S.N."/>
        </authorList>
    </citation>
    <scope>NUCLEOTIDE SEQUENCE</scope>
    <source>
        <strain evidence="3">MP1</strain>
    </source>
</reference>
<dbReference type="EMBL" id="CP113517">
    <property type="protein sequence ID" value="WAR44104.1"/>
    <property type="molecule type" value="Genomic_DNA"/>
</dbReference>
<feature type="domain" description="DUF4124" evidence="2">
    <location>
        <begin position="24"/>
        <end position="55"/>
    </location>
</feature>
<dbReference type="Proteomes" id="UP001162780">
    <property type="component" value="Chromosome"/>
</dbReference>
<dbReference type="InterPro" id="IPR025392">
    <property type="entry name" value="DUF4124"/>
</dbReference>
<accession>A0ABY7GH14</accession>
<keyword evidence="1" id="KW-0175">Coiled coil</keyword>
<evidence type="ECO:0000259" key="2">
    <source>
        <dbReference type="Pfam" id="PF13511"/>
    </source>
</evidence>
<evidence type="ECO:0000313" key="4">
    <source>
        <dbReference type="Proteomes" id="UP001162780"/>
    </source>
</evidence>
<dbReference type="RefSeq" id="WP_255189092.1">
    <property type="nucleotide sequence ID" value="NZ_CP113517.1"/>
</dbReference>
<sequence>MRLKSGSIALLLAIPLLLIGTTDSHAKKKLYRWVDEEGNVTFSDQVPPDQVQHKRETLDEKAQVLDVVEKARSPEELARQKRLEELRKEQEKIIAKQAAADKVLLATYRSLEDMNRALENKLALLDGKKRVIDGNKQRFEQQLLQQQQQAANHERNAQKVPEKLLQDIAATRQQIAMTEQELQRHEKERQAAEREFRADMARFEFLTQANTDADANQSKLAASNANNELGLFVCQDAAQCEKAWKHAAEYVYKYATTGRDVESDKLVMTAAPVNDNDFSLSASKLEQAGIQRIFLDIRCKASNIGQELCASEKAQAIRRGFSAYLQSQLSSEQ</sequence>
<name>A0ABY7GH14_9GAMM</name>
<evidence type="ECO:0000256" key="1">
    <source>
        <dbReference type="SAM" id="Coils"/>
    </source>
</evidence>
<protein>
    <submittedName>
        <fullName evidence="3">DUF4124 domain-containing protein</fullName>
    </submittedName>
</protein>
<proteinExistence type="predicted"/>
<dbReference type="Pfam" id="PF13511">
    <property type="entry name" value="DUF4124"/>
    <property type="match status" value="1"/>
</dbReference>